<accession>A0AAN6SGC9</accession>
<organism evidence="3 4">
    <name type="scientific">Pseudoneurospora amorphoporcata</name>
    <dbReference type="NCBI Taxonomy" id="241081"/>
    <lineage>
        <taxon>Eukaryota</taxon>
        <taxon>Fungi</taxon>
        <taxon>Dikarya</taxon>
        <taxon>Ascomycota</taxon>
        <taxon>Pezizomycotina</taxon>
        <taxon>Sordariomycetes</taxon>
        <taxon>Sordariomycetidae</taxon>
        <taxon>Sordariales</taxon>
        <taxon>Sordariaceae</taxon>
        <taxon>Pseudoneurospora</taxon>
    </lineage>
</organism>
<reference evidence="3" key="2">
    <citation type="submission" date="2023-06" db="EMBL/GenBank/DDBJ databases">
        <authorList>
            <consortium name="Lawrence Berkeley National Laboratory"/>
            <person name="Mondo S.J."/>
            <person name="Hensen N."/>
            <person name="Bonometti L."/>
            <person name="Westerberg I."/>
            <person name="Brannstrom I.O."/>
            <person name="Guillou S."/>
            <person name="Cros-Aarteil S."/>
            <person name="Calhoun S."/>
            <person name="Haridas S."/>
            <person name="Kuo A."/>
            <person name="Pangilinan J."/>
            <person name="Riley R."/>
            <person name="Labutti K."/>
            <person name="Andreopoulos B."/>
            <person name="Lipzen A."/>
            <person name="Chen C."/>
            <person name="Yanf M."/>
            <person name="Daum C."/>
            <person name="Ng V."/>
            <person name="Clum A."/>
            <person name="Steindorff A."/>
            <person name="Ohm R."/>
            <person name="Martin F."/>
            <person name="Silar P."/>
            <person name="Natvig D."/>
            <person name="Lalanne C."/>
            <person name="Gautier V."/>
            <person name="Ament-Velasquez S.L."/>
            <person name="Kruys A."/>
            <person name="Hutchinson M.I."/>
            <person name="Powell A.J."/>
            <person name="Barry K."/>
            <person name="Miller A.N."/>
            <person name="Grigoriev I.V."/>
            <person name="Debuchy R."/>
            <person name="Gladieux P."/>
            <person name="Thoren M.H."/>
            <person name="Johannesson H."/>
        </authorList>
    </citation>
    <scope>NUCLEOTIDE SEQUENCE</scope>
    <source>
        <strain evidence="3">CBS 626.80</strain>
    </source>
</reference>
<feature type="chain" id="PRO_5043000754" evidence="2">
    <location>
        <begin position="23"/>
        <end position="150"/>
    </location>
</feature>
<dbReference type="Proteomes" id="UP001303222">
    <property type="component" value="Unassembled WGS sequence"/>
</dbReference>
<dbReference type="AlphaFoldDB" id="A0AAN6SGC9"/>
<reference evidence="3" key="1">
    <citation type="journal article" date="2023" name="Mol. Phylogenet. Evol.">
        <title>Genome-scale phylogeny and comparative genomics of the fungal order Sordariales.</title>
        <authorList>
            <person name="Hensen N."/>
            <person name="Bonometti L."/>
            <person name="Westerberg I."/>
            <person name="Brannstrom I.O."/>
            <person name="Guillou S."/>
            <person name="Cros-Aarteil S."/>
            <person name="Calhoun S."/>
            <person name="Haridas S."/>
            <person name="Kuo A."/>
            <person name="Mondo S."/>
            <person name="Pangilinan J."/>
            <person name="Riley R."/>
            <person name="LaButti K."/>
            <person name="Andreopoulos B."/>
            <person name="Lipzen A."/>
            <person name="Chen C."/>
            <person name="Yan M."/>
            <person name="Daum C."/>
            <person name="Ng V."/>
            <person name="Clum A."/>
            <person name="Steindorff A."/>
            <person name="Ohm R.A."/>
            <person name="Martin F."/>
            <person name="Silar P."/>
            <person name="Natvig D.O."/>
            <person name="Lalanne C."/>
            <person name="Gautier V."/>
            <person name="Ament-Velasquez S.L."/>
            <person name="Kruys A."/>
            <person name="Hutchinson M.I."/>
            <person name="Powell A.J."/>
            <person name="Barry K."/>
            <person name="Miller A.N."/>
            <person name="Grigoriev I.V."/>
            <person name="Debuchy R."/>
            <person name="Gladieux P."/>
            <person name="Hiltunen Thoren M."/>
            <person name="Johannesson H."/>
        </authorList>
    </citation>
    <scope>NUCLEOTIDE SEQUENCE</scope>
    <source>
        <strain evidence="3">CBS 626.80</strain>
    </source>
</reference>
<feature type="non-terminal residue" evidence="3">
    <location>
        <position position="150"/>
    </location>
</feature>
<dbReference type="EMBL" id="MU859119">
    <property type="protein sequence ID" value="KAK3952655.1"/>
    <property type="molecule type" value="Genomic_DNA"/>
</dbReference>
<protein>
    <submittedName>
        <fullName evidence="3">Uncharacterized protein</fullName>
    </submittedName>
</protein>
<feature type="signal peptide" evidence="2">
    <location>
        <begin position="1"/>
        <end position="22"/>
    </location>
</feature>
<gene>
    <name evidence="3" type="ORF">QBC32DRAFT_194371</name>
</gene>
<evidence type="ECO:0000313" key="4">
    <source>
        <dbReference type="Proteomes" id="UP001303222"/>
    </source>
</evidence>
<keyword evidence="4" id="KW-1185">Reference proteome</keyword>
<evidence type="ECO:0000256" key="2">
    <source>
        <dbReference type="SAM" id="SignalP"/>
    </source>
</evidence>
<feature type="compositionally biased region" description="Basic and acidic residues" evidence="1">
    <location>
        <begin position="110"/>
        <end position="150"/>
    </location>
</feature>
<sequence>MHYPILLSFLAYGLLGLPFGAAAPLPSTTFSSLKERNLKPIHLERELPSPTSVPPTPSQILHSPSFKRNLLFPSAVISAIATTPIKPAGVKQKRQDNHPIETSLSTAKIHVSEATHHLTKRQPEDSDVEERSPTTPGEEPRAWSDFDNRN</sequence>
<evidence type="ECO:0000256" key="1">
    <source>
        <dbReference type="SAM" id="MobiDB-lite"/>
    </source>
</evidence>
<comment type="caution">
    <text evidence="3">The sequence shown here is derived from an EMBL/GenBank/DDBJ whole genome shotgun (WGS) entry which is preliminary data.</text>
</comment>
<feature type="region of interest" description="Disordered" evidence="1">
    <location>
        <begin position="106"/>
        <end position="150"/>
    </location>
</feature>
<evidence type="ECO:0000313" key="3">
    <source>
        <dbReference type="EMBL" id="KAK3952655.1"/>
    </source>
</evidence>
<name>A0AAN6SGC9_9PEZI</name>
<proteinExistence type="predicted"/>
<keyword evidence="2" id="KW-0732">Signal</keyword>